<evidence type="ECO:0000313" key="2">
    <source>
        <dbReference type="EMBL" id="MDR6287694.1"/>
    </source>
</evidence>
<evidence type="ECO:0000313" key="3">
    <source>
        <dbReference type="Proteomes" id="UP001262410"/>
    </source>
</evidence>
<organism evidence="2 3">
    <name type="scientific">Inquilinus ginsengisoli</name>
    <dbReference type="NCBI Taxonomy" id="363840"/>
    <lineage>
        <taxon>Bacteria</taxon>
        <taxon>Pseudomonadati</taxon>
        <taxon>Pseudomonadota</taxon>
        <taxon>Alphaproteobacteria</taxon>
        <taxon>Rhodospirillales</taxon>
        <taxon>Rhodospirillaceae</taxon>
        <taxon>Inquilinus</taxon>
    </lineage>
</organism>
<protein>
    <submittedName>
        <fullName evidence="2">Uncharacterized protein</fullName>
    </submittedName>
</protein>
<dbReference type="Proteomes" id="UP001262410">
    <property type="component" value="Unassembled WGS sequence"/>
</dbReference>
<comment type="caution">
    <text evidence="2">The sequence shown here is derived from an EMBL/GenBank/DDBJ whole genome shotgun (WGS) entry which is preliminary data.</text>
</comment>
<feature type="region of interest" description="Disordered" evidence="1">
    <location>
        <begin position="1"/>
        <end position="41"/>
    </location>
</feature>
<reference evidence="2 3" key="1">
    <citation type="submission" date="2023-07" db="EMBL/GenBank/DDBJ databases">
        <title>Sorghum-associated microbial communities from plants grown in Nebraska, USA.</title>
        <authorList>
            <person name="Schachtman D."/>
        </authorList>
    </citation>
    <scope>NUCLEOTIDE SEQUENCE [LARGE SCALE GENOMIC DNA]</scope>
    <source>
        <strain evidence="2 3">584</strain>
    </source>
</reference>
<dbReference type="EMBL" id="JAVDPW010000001">
    <property type="protein sequence ID" value="MDR6287694.1"/>
    <property type="molecule type" value="Genomic_DNA"/>
</dbReference>
<proteinExistence type="predicted"/>
<sequence>MVVDRSGRPAEPPQTGGQPDPLDGSGAADASDGWHEPDRLTAVPEGLVIAGGRAPKNQSRIVEHLKAVLLAPAGVRHWD</sequence>
<evidence type="ECO:0000256" key="1">
    <source>
        <dbReference type="SAM" id="MobiDB-lite"/>
    </source>
</evidence>
<name>A0ABU1JGF2_9PROT</name>
<gene>
    <name evidence="2" type="ORF">E9232_000193</name>
</gene>
<dbReference type="RefSeq" id="WP_309791573.1">
    <property type="nucleotide sequence ID" value="NZ_JAVDPW010000001.1"/>
</dbReference>
<keyword evidence="3" id="KW-1185">Reference proteome</keyword>
<accession>A0ABU1JGF2</accession>